<evidence type="ECO:0000256" key="13">
    <source>
        <dbReference type="RuleBase" id="RU362091"/>
    </source>
</evidence>
<evidence type="ECO:0000313" key="15">
    <source>
        <dbReference type="EMBL" id="TQV84679.1"/>
    </source>
</evidence>
<dbReference type="InterPro" id="IPR038377">
    <property type="entry name" value="Na/Glc_symporter_sf"/>
</dbReference>
<dbReference type="PANTHER" id="PTHR48086:SF3">
    <property type="entry name" value="SODIUM_PROLINE SYMPORTER"/>
    <property type="match status" value="1"/>
</dbReference>
<feature type="transmembrane region" description="Helical" evidence="14">
    <location>
        <begin position="467"/>
        <end position="488"/>
    </location>
</feature>
<dbReference type="GO" id="GO:0005298">
    <property type="term" value="F:proline:sodium symporter activity"/>
    <property type="evidence" value="ECO:0007669"/>
    <property type="project" value="TreeGrafter"/>
</dbReference>
<dbReference type="AlphaFoldDB" id="A0A545U5D1"/>
<dbReference type="OrthoDB" id="9814523at2"/>
<organism evidence="15 16">
    <name type="scientific">Exilibacterium tricleocarpae</name>
    <dbReference type="NCBI Taxonomy" id="2591008"/>
    <lineage>
        <taxon>Bacteria</taxon>
        <taxon>Pseudomonadati</taxon>
        <taxon>Pseudomonadota</taxon>
        <taxon>Gammaproteobacteria</taxon>
        <taxon>Cellvibrionales</taxon>
        <taxon>Cellvibrionaceae</taxon>
        <taxon>Exilibacterium</taxon>
    </lineage>
</organism>
<dbReference type="Proteomes" id="UP000319732">
    <property type="component" value="Unassembled WGS sequence"/>
</dbReference>
<feature type="transmembrane region" description="Helical" evidence="14">
    <location>
        <begin position="265"/>
        <end position="285"/>
    </location>
</feature>
<keyword evidence="3" id="KW-0813">Transport</keyword>
<dbReference type="PANTHER" id="PTHR48086">
    <property type="entry name" value="SODIUM/PROLINE SYMPORTER-RELATED"/>
    <property type="match status" value="1"/>
</dbReference>
<dbReference type="RefSeq" id="WP_142902885.1">
    <property type="nucleotide sequence ID" value="NZ_ML660088.1"/>
</dbReference>
<feature type="transmembrane region" description="Helical" evidence="14">
    <location>
        <begin position="355"/>
        <end position="388"/>
    </location>
</feature>
<feature type="transmembrane region" description="Helical" evidence="14">
    <location>
        <begin position="409"/>
        <end position="431"/>
    </location>
</feature>
<dbReference type="InterPro" id="IPR050277">
    <property type="entry name" value="Sodium:Solute_Symporter"/>
</dbReference>
<evidence type="ECO:0000256" key="5">
    <source>
        <dbReference type="ARBA" id="ARBA00022692"/>
    </source>
</evidence>
<dbReference type="GO" id="GO:0015193">
    <property type="term" value="F:L-proline transmembrane transporter activity"/>
    <property type="evidence" value="ECO:0007669"/>
    <property type="project" value="TreeGrafter"/>
</dbReference>
<protein>
    <submittedName>
        <fullName evidence="15">Na+:solute symporter</fullName>
    </submittedName>
</protein>
<evidence type="ECO:0000256" key="10">
    <source>
        <dbReference type="ARBA" id="ARBA00023136"/>
    </source>
</evidence>
<evidence type="ECO:0000256" key="1">
    <source>
        <dbReference type="ARBA" id="ARBA00004651"/>
    </source>
</evidence>
<keyword evidence="16" id="KW-1185">Reference proteome</keyword>
<feature type="transmembrane region" description="Helical" evidence="14">
    <location>
        <begin position="78"/>
        <end position="99"/>
    </location>
</feature>
<name>A0A545U5D1_9GAMM</name>
<evidence type="ECO:0000256" key="12">
    <source>
        <dbReference type="ARBA" id="ARBA00033708"/>
    </source>
</evidence>
<evidence type="ECO:0000256" key="9">
    <source>
        <dbReference type="ARBA" id="ARBA00023065"/>
    </source>
</evidence>
<evidence type="ECO:0000256" key="7">
    <source>
        <dbReference type="ARBA" id="ARBA00022989"/>
    </source>
</evidence>
<accession>A0A545U5D1</accession>
<evidence type="ECO:0000256" key="2">
    <source>
        <dbReference type="ARBA" id="ARBA00006434"/>
    </source>
</evidence>
<dbReference type="Pfam" id="PF00474">
    <property type="entry name" value="SSF"/>
    <property type="match status" value="1"/>
</dbReference>
<keyword evidence="6" id="KW-0769">Symport</keyword>
<dbReference type="CDD" id="cd11477">
    <property type="entry name" value="SLC5sbd_u1"/>
    <property type="match status" value="1"/>
</dbReference>
<keyword evidence="5 14" id="KW-0812">Transmembrane</keyword>
<sequence>MQLHTIDLCIIGLYLLSTVIVGLALKRRAGKNLKSYFQGGKRLPWYMLGLSNASGMFDISGTMWLVTLCFVYGMKSIWIPWLWPVFNQVFLAVFLSIWLRRSNVLTGAEWIRTRFGDGPGGRLSHIVVVVFAVISVLGFLSYGFVGVGKFMEIFIPWEVVSPYLPFSVAPQYIPHVYGIFFTLIATFYVVMGGMLSIVWTDVIQFTIMTASAVAIGLIAMNNVSHADLQAATPQGWSNPFFGWTLDLDWEALIAEVNTKIVADGYSLFSIVFMMMLFKGILISAAGPAPNYDMQKILATRSPREGALMSAFVSVALMPIRYFMIAGFAVLAVVYYERLDLMSGGRLDFENILPSAILQFAPTGILGLLLAGLLAAFMSTFASTVNAAPAYLVNDIYRRYINPQASNRRLIYASYLVSFLVVVISTSIGFFVQSINSVLLWLVSGLWGGYVVSNVLKWYWWRLNGYGFFWGMAAGIIGALSFPAVFSGLLPGVASDILPLYLFPVLLLFSGTVCVVTSLTTEPDDEAVLKHFYRTVRPWGFWRPIHDKVVAEHPEFEANPHFKRDMVNVLVGTIAQTTLVALPIFIVIRESNSVIATACILVVSAVFLKKNWYDNLDSEPAGQTDAPFTAVDGNNENYYFEKDAREAAK</sequence>
<evidence type="ECO:0000256" key="8">
    <source>
        <dbReference type="ARBA" id="ARBA00023053"/>
    </source>
</evidence>
<feature type="transmembrane region" description="Helical" evidence="14">
    <location>
        <begin position="120"/>
        <end position="144"/>
    </location>
</feature>
<dbReference type="EMBL" id="VHSG01000005">
    <property type="protein sequence ID" value="TQV84679.1"/>
    <property type="molecule type" value="Genomic_DNA"/>
</dbReference>
<comment type="subcellular location">
    <subcellularLocation>
        <location evidence="1">Cell membrane</location>
        <topology evidence="1">Multi-pass membrane protein</topology>
    </subcellularLocation>
</comment>
<keyword evidence="7 14" id="KW-1133">Transmembrane helix</keyword>
<keyword evidence="4" id="KW-1003">Cell membrane</keyword>
<feature type="transmembrane region" description="Helical" evidence="14">
    <location>
        <begin position="437"/>
        <end position="455"/>
    </location>
</feature>
<keyword evidence="8" id="KW-0915">Sodium</keyword>
<feature type="transmembrane region" description="Helical" evidence="14">
    <location>
        <begin position="306"/>
        <end position="335"/>
    </location>
</feature>
<evidence type="ECO:0000256" key="14">
    <source>
        <dbReference type="SAM" id="Phobius"/>
    </source>
</evidence>
<proteinExistence type="inferred from homology"/>
<feature type="transmembrane region" description="Helical" evidence="14">
    <location>
        <begin position="45"/>
        <end position="66"/>
    </location>
</feature>
<dbReference type="Gene3D" id="1.20.1730.10">
    <property type="entry name" value="Sodium/glucose cotransporter"/>
    <property type="match status" value="1"/>
</dbReference>
<keyword evidence="10 14" id="KW-0472">Membrane</keyword>
<evidence type="ECO:0000256" key="11">
    <source>
        <dbReference type="ARBA" id="ARBA00023201"/>
    </source>
</evidence>
<evidence type="ECO:0000256" key="3">
    <source>
        <dbReference type="ARBA" id="ARBA00022448"/>
    </source>
</evidence>
<feature type="transmembrane region" description="Helical" evidence="14">
    <location>
        <begin position="172"/>
        <end position="190"/>
    </location>
</feature>
<comment type="similarity">
    <text evidence="2 13">Belongs to the sodium:solute symporter (SSF) (TC 2.A.21) family.</text>
</comment>
<evidence type="ECO:0000256" key="4">
    <source>
        <dbReference type="ARBA" id="ARBA00022475"/>
    </source>
</evidence>
<keyword evidence="9" id="KW-0406">Ion transport</keyword>
<dbReference type="GO" id="GO:0005886">
    <property type="term" value="C:plasma membrane"/>
    <property type="evidence" value="ECO:0007669"/>
    <property type="project" value="UniProtKB-SubCell"/>
</dbReference>
<dbReference type="GO" id="GO:0015824">
    <property type="term" value="P:proline transport"/>
    <property type="evidence" value="ECO:0007669"/>
    <property type="project" value="TreeGrafter"/>
</dbReference>
<gene>
    <name evidence="15" type="ORF">FKG94_03915</name>
</gene>
<keyword evidence="11" id="KW-0739">Sodium transport</keyword>
<feature type="transmembrane region" description="Helical" evidence="14">
    <location>
        <begin position="6"/>
        <end position="25"/>
    </location>
</feature>
<evidence type="ECO:0000256" key="6">
    <source>
        <dbReference type="ARBA" id="ARBA00022847"/>
    </source>
</evidence>
<feature type="transmembrane region" description="Helical" evidence="14">
    <location>
        <begin position="565"/>
        <end position="585"/>
    </location>
</feature>
<evidence type="ECO:0000313" key="16">
    <source>
        <dbReference type="Proteomes" id="UP000319732"/>
    </source>
</evidence>
<reference evidence="15 16" key="1">
    <citation type="submission" date="2019-06" db="EMBL/GenBank/DDBJ databases">
        <title>Whole genome sequence for Cellvibrionaceae sp. R142.</title>
        <authorList>
            <person name="Wang G."/>
        </authorList>
    </citation>
    <scope>NUCLEOTIDE SEQUENCE [LARGE SCALE GENOMIC DNA]</scope>
    <source>
        <strain evidence="15 16">R142</strain>
    </source>
</reference>
<comment type="catalytic activity">
    <reaction evidence="12">
        <text>L-proline(in) + Na(+)(in) = L-proline(out) + Na(+)(out)</text>
        <dbReference type="Rhea" id="RHEA:28967"/>
        <dbReference type="ChEBI" id="CHEBI:29101"/>
        <dbReference type="ChEBI" id="CHEBI:60039"/>
    </reaction>
</comment>
<comment type="caution">
    <text evidence="15">The sequence shown here is derived from an EMBL/GenBank/DDBJ whole genome shotgun (WGS) entry which is preliminary data.</text>
</comment>
<feature type="transmembrane region" description="Helical" evidence="14">
    <location>
        <begin position="500"/>
        <end position="519"/>
    </location>
</feature>
<dbReference type="InterPro" id="IPR001734">
    <property type="entry name" value="Na/solute_symporter"/>
</dbReference>
<dbReference type="PROSITE" id="PS50283">
    <property type="entry name" value="NA_SOLUT_SYMP_3"/>
    <property type="match status" value="1"/>
</dbReference>